<dbReference type="SUPFAM" id="SSF158682">
    <property type="entry name" value="TerB-like"/>
    <property type="match status" value="2"/>
</dbReference>
<gene>
    <name evidence="3" type="ORF">C5Y96_22470</name>
</gene>
<dbReference type="InterPro" id="IPR007379">
    <property type="entry name" value="Tim44-like_dom"/>
</dbReference>
<dbReference type="InterPro" id="IPR032710">
    <property type="entry name" value="NTF2-like_dom_sf"/>
</dbReference>
<dbReference type="Pfam" id="PF05099">
    <property type="entry name" value="TerB"/>
    <property type="match status" value="1"/>
</dbReference>
<name>A0A2S8F280_9BACT</name>
<reference evidence="3 4" key="1">
    <citation type="submission" date="2018-02" db="EMBL/GenBank/DDBJ databases">
        <title>Comparative genomes isolates from brazilian mangrove.</title>
        <authorList>
            <person name="Araujo J.E."/>
            <person name="Taketani R.G."/>
            <person name="Silva M.C.P."/>
            <person name="Loureco M.V."/>
            <person name="Andreote F.D."/>
        </authorList>
    </citation>
    <scope>NUCLEOTIDE SEQUENCE [LARGE SCALE GENOMIC DNA]</scope>
    <source>
        <strain evidence="3 4">HEX-2 MGV</strain>
    </source>
</reference>
<dbReference type="InterPro" id="IPR029024">
    <property type="entry name" value="TerB-like"/>
</dbReference>
<dbReference type="Gene3D" id="1.10.3680.10">
    <property type="entry name" value="TerB-like"/>
    <property type="match status" value="1"/>
</dbReference>
<dbReference type="EMBL" id="PUIA01000069">
    <property type="protein sequence ID" value="PQO26207.1"/>
    <property type="molecule type" value="Genomic_DNA"/>
</dbReference>
<feature type="domain" description="Tim44-like" evidence="2">
    <location>
        <begin position="60"/>
        <end position="247"/>
    </location>
</feature>
<dbReference type="Proteomes" id="UP000240009">
    <property type="component" value="Unassembled WGS sequence"/>
</dbReference>
<dbReference type="Gene3D" id="3.10.450.240">
    <property type="match status" value="1"/>
</dbReference>
<accession>A0A2S8F280</accession>
<proteinExistence type="predicted"/>
<dbReference type="Pfam" id="PF04280">
    <property type="entry name" value="Tim44"/>
    <property type="match status" value="1"/>
</dbReference>
<organism evidence="3 4">
    <name type="scientific">Blastopirellula marina</name>
    <dbReference type="NCBI Taxonomy" id="124"/>
    <lineage>
        <taxon>Bacteria</taxon>
        <taxon>Pseudomonadati</taxon>
        <taxon>Planctomycetota</taxon>
        <taxon>Planctomycetia</taxon>
        <taxon>Pirellulales</taxon>
        <taxon>Pirellulaceae</taxon>
        <taxon>Blastopirellula</taxon>
    </lineage>
</organism>
<dbReference type="AlphaFoldDB" id="A0A2S8F280"/>
<feature type="transmembrane region" description="Helical" evidence="1">
    <location>
        <begin position="12"/>
        <end position="34"/>
    </location>
</feature>
<evidence type="ECO:0000313" key="3">
    <source>
        <dbReference type="EMBL" id="PQO26207.1"/>
    </source>
</evidence>
<keyword evidence="1" id="KW-0472">Membrane</keyword>
<sequence>MPTLLPESIVLLAADAIDGITIVVVVLFMLGGIFSEHLQGGLRSASMIRLGNKKRDLSRMELALQSIQEADPKFDLKNFCIAATGAFLEFDKALDSGDLSDIRSFVSDGIYQRMAFALEEEASLGRTRKTTELKLTSLSPVEITSSKNTQNAFEVISLRINGSAVRQYRMKQDGTDVIIEEPEPIAEVWTFLRRRGAQTKSKDFGSVHGHCPNCGTDISVNQWEKCPSCESTVRSGEHDWVLSEISDQSSWKITRPFKMSSATRYWIKQDQGFSSHYLEDRASVIFFRKFLADRLGVIDPLGKVATDRFCDGYEKKLLPDSFGRRTVYIHPRILAADVSGVIAEEPFDRALMYIRWTARRGTIDRHGELELERDPVQVSTMMVLVRQHGAKTRIERTITSSHCPKCGAPESNNASHACEFCHTVLNDGALEWTLADVLPFTSTAAMALRKKAYEGIETKIAVLPFDTGEDAPIERVVMMEQTLPEFTKSEMEGVQIDGVAPKVAVREDDITLCQLLGEVAGGLHISKADAKDFIREVARKCGIDNAALVKAMRRREKLDRRRLKDVNSQVLKRWLMAMIDVSLIDSRMEAWEKVYINATAVELGLSRYDVEAALRIRTLQLEEWTEGMRSVDMFSWVVYMAAADGRFDPKEIEQLKQLAADYGISHKRLKEMCIAAKENKLEVSVPEDQTIGQFWLVKMIDMAFADGSVCAKEKKVLGKVAKKIGLTDYDLTHLIRRRQAVLYKQAREALREKSTSVDGELHLKADWKD</sequence>
<dbReference type="InterPro" id="IPR007791">
    <property type="entry name" value="DjlA_N"/>
</dbReference>
<keyword evidence="1" id="KW-0812">Transmembrane</keyword>
<dbReference type="SUPFAM" id="SSF54427">
    <property type="entry name" value="NTF2-like"/>
    <property type="match status" value="1"/>
</dbReference>
<comment type="caution">
    <text evidence="3">The sequence shown here is derived from an EMBL/GenBank/DDBJ whole genome shotgun (WGS) entry which is preliminary data.</text>
</comment>
<keyword evidence="1" id="KW-1133">Transmembrane helix</keyword>
<dbReference type="CDD" id="cd07177">
    <property type="entry name" value="terB_like"/>
    <property type="match status" value="1"/>
</dbReference>
<evidence type="ECO:0000256" key="1">
    <source>
        <dbReference type="SAM" id="Phobius"/>
    </source>
</evidence>
<dbReference type="SMART" id="SM00978">
    <property type="entry name" value="Tim44"/>
    <property type="match status" value="1"/>
</dbReference>
<evidence type="ECO:0000313" key="4">
    <source>
        <dbReference type="Proteomes" id="UP000240009"/>
    </source>
</evidence>
<evidence type="ECO:0000259" key="2">
    <source>
        <dbReference type="SMART" id="SM00978"/>
    </source>
</evidence>
<protein>
    <recommendedName>
        <fullName evidence="2">Tim44-like domain-containing protein</fullName>
    </recommendedName>
</protein>